<evidence type="ECO:0000313" key="2">
    <source>
        <dbReference type="EMBL" id="KAJ7372737.1"/>
    </source>
</evidence>
<dbReference type="AlphaFoldDB" id="A0A9W9Z062"/>
<reference evidence="2" key="1">
    <citation type="submission" date="2023-01" db="EMBL/GenBank/DDBJ databases">
        <title>Genome assembly of the deep-sea coral Lophelia pertusa.</title>
        <authorList>
            <person name="Herrera S."/>
            <person name="Cordes E."/>
        </authorList>
    </citation>
    <scope>NUCLEOTIDE SEQUENCE</scope>
    <source>
        <strain evidence="2">USNM1676648</strain>
        <tissue evidence="2">Polyp</tissue>
    </source>
</reference>
<feature type="region of interest" description="Disordered" evidence="1">
    <location>
        <begin position="1"/>
        <end position="24"/>
    </location>
</feature>
<sequence length="235" mass="26806">MANSLTRADLLEMLSPPSSEEVQDGGVQTLFDRTEEFKFEDAFVQDVSRDGSEYGKKKQRMCYSPVPKHKKEEVQPVVGVQTLFHNEEFKFEDAFVQNVNRDGSESEHTPVPKFWKKRSSKKTKVTPMLKSEEHEVHDKGVVITRVFDRNRFSHSNKPLGSYLNVPLPPGFLPSEIMIPAGSLQDDATLSSQVKHRNIRHGPKSFEQSACVTQHFHQAMRELQSSSENVLPPRKK</sequence>
<dbReference type="Proteomes" id="UP001163046">
    <property type="component" value="Unassembled WGS sequence"/>
</dbReference>
<gene>
    <name evidence="2" type="ORF">OS493_018012</name>
</gene>
<evidence type="ECO:0000256" key="1">
    <source>
        <dbReference type="SAM" id="MobiDB-lite"/>
    </source>
</evidence>
<name>A0A9W9Z062_9CNID</name>
<proteinExistence type="predicted"/>
<dbReference type="EMBL" id="MU826835">
    <property type="protein sequence ID" value="KAJ7372737.1"/>
    <property type="molecule type" value="Genomic_DNA"/>
</dbReference>
<organism evidence="2 3">
    <name type="scientific">Desmophyllum pertusum</name>
    <dbReference type="NCBI Taxonomy" id="174260"/>
    <lineage>
        <taxon>Eukaryota</taxon>
        <taxon>Metazoa</taxon>
        <taxon>Cnidaria</taxon>
        <taxon>Anthozoa</taxon>
        <taxon>Hexacorallia</taxon>
        <taxon>Scleractinia</taxon>
        <taxon>Caryophylliina</taxon>
        <taxon>Caryophylliidae</taxon>
        <taxon>Desmophyllum</taxon>
    </lineage>
</organism>
<accession>A0A9W9Z062</accession>
<comment type="caution">
    <text evidence="2">The sequence shown here is derived from an EMBL/GenBank/DDBJ whole genome shotgun (WGS) entry which is preliminary data.</text>
</comment>
<protein>
    <submittedName>
        <fullName evidence="2">Uncharacterized protein</fullName>
    </submittedName>
</protein>
<keyword evidence="3" id="KW-1185">Reference proteome</keyword>
<evidence type="ECO:0000313" key="3">
    <source>
        <dbReference type="Proteomes" id="UP001163046"/>
    </source>
</evidence>